<organism evidence="2 3">
    <name type="scientific">Apostasia shenzhenica</name>
    <dbReference type="NCBI Taxonomy" id="1088818"/>
    <lineage>
        <taxon>Eukaryota</taxon>
        <taxon>Viridiplantae</taxon>
        <taxon>Streptophyta</taxon>
        <taxon>Embryophyta</taxon>
        <taxon>Tracheophyta</taxon>
        <taxon>Spermatophyta</taxon>
        <taxon>Magnoliopsida</taxon>
        <taxon>Liliopsida</taxon>
        <taxon>Asparagales</taxon>
        <taxon>Orchidaceae</taxon>
        <taxon>Apostasioideae</taxon>
        <taxon>Apostasia</taxon>
    </lineage>
</organism>
<accession>A0A2I0AFP7</accession>
<dbReference type="EMBL" id="KZ451982">
    <property type="protein sequence ID" value="PKA54372.1"/>
    <property type="molecule type" value="Genomic_DNA"/>
</dbReference>
<evidence type="ECO:0000313" key="3">
    <source>
        <dbReference type="Proteomes" id="UP000236161"/>
    </source>
</evidence>
<protein>
    <submittedName>
        <fullName evidence="2">Uncharacterized protein</fullName>
    </submittedName>
</protein>
<keyword evidence="3" id="KW-1185">Reference proteome</keyword>
<evidence type="ECO:0000256" key="1">
    <source>
        <dbReference type="SAM" id="MobiDB-lite"/>
    </source>
</evidence>
<feature type="region of interest" description="Disordered" evidence="1">
    <location>
        <begin position="1"/>
        <end position="22"/>
    </location>
</feature>
<gene>
    <name evidence="2" type="ORF">AXF42_Ash000205</name>
</gene>
<sequence>MGGMVAKEEEDERGDRRAQLDPARIFQGRPEVDLQQRPSTETLVILGDFSRSTWRRPQ</sequence>
<evidence type="ECO:0000313" key="2">
    <source>
        <dbReference type="EMBL" id="PKA54372.1"/>
    </source>
</evidence>
<dbReference type="AlphaFoldDB" id="A0A2I0AFP7"/>
<name>A0A2I0AFP7_9ASPA</name>
<proteinExistence type="predicted"/>
<dbReference type="Proteomes" id="UP000236161">
    <property type="component" value="Unassembled WGS sequence"/>
</dbReference>
<reference evidence="2 3" key="1">
    <citation type="journal article" date="2017" name="Nature">
        <title>The Apostasia genome and the evolution of orchids.</title>
        <authorList>
            <person name="Zhang G.Q."/>
            <person name="Liu K.W."/>
            <person name="Li Z."/>
            <person name="Lohaus R."/>
            <person name="Hsiao Y.Y."/>
            <person name="Niu S.C."/>
            <person name="Wang J.Y."/>
            <person name="Lin Y.C."/>
            <person name="Xu Q."/>
            <person name="Chen L.J."/>
            <person name="Yoshida K."/>
            <person name="Fujiwara S."/>
            <person name="Wang Z.W."/>
            <person name="Zhang Y.Q."/>
            <person name="Mitsuda N."/>
            <person name="Wang M."/>
            <person name="Liu G.H."/>
            <person name="Pecoraro L."/>
            <person name="Huang H.X."/>
            <person name="Xiao X.J."/>
            <person name="Lin M."/>
            <person name="Wu X.Y."/>
            <person name="Wu W.L."/>
            <person name="Chen Y.Y."/>
            <person name="Chang S.B."/>
            <person name="Sakamoto S."/>
            <person name="Ohme-Takagi M."/>
            <person name="Yagi M."/>
            <person name="Zeng S.J."/>
            <person name="Shen C.Y."/>
            <person name="Yeh C.M."/>
            <person name="Luo Y.B."/>
            <person name="Tsai W.C."/>
            <person name="Van de Peer Y."/>
            <person name="Liu Z.J."/>
        </authorList>
    </citation>
    <scope>NUCLEOTIDE SEQUENCE [LARGE SCALE GENOMIC DNA]</scope>
    <source>
        <strain evidence="3">cv. Shenzhen</strain>
        <tissue evidence="2">Stem</tissue>
    </source>
</reference>